<dbReference type="EMBL" id="UHEW01000005">
    <property type="protein sequence ID" value="SUN27682.1"/>
    <property type="molecule type" value="Genomic_DNA"/>
</dbReference>
<comment type="caution">
    <text evidence="1">The sequence shown here is derived from an EMBL/GenBank/DDBJ whole genome shotgun (WGS) entry which is preliminary data.</text>
</comment>
<reference evidence="1 2" key="1">
    <citation type="submission" date="2018-06" db="EMBL/GenBank/DDBJ databases">
        <authorList>
            <consortium name="Pathogen Informatics"/>
            <person name="Doyle S."/>
        </authorList>
    </citation>
    <scope>NUCLEOTIDE SEQUENCE [LARGE SCALE GENOMIC DNA]</scope>
    <source>
        <strain evidence="1 2">NCTC9828</strain>
    </source>
</reference>
<accession>A0AB74H2G2</accession>
<organism evidence="1 2">
    <name type="scientific">Streptococcus agalactiae</name>
    <dbReference type="NCBI Taxonomy" id="1311"/>
    <lineage>
        <taxon>Bacteria</taxon>
        <taxon>Bacillati</taxon>
        <taxon>Bacillota</taxon>
        <taxon>Bacilli</taxon>
        <taxon>Lactobacillales</taxon>
        <taxon>Streptococcaceae</taxon>
        <taxon>Streptococcus</taxon>
    </lineage>
</organism>
<proteinExistence type="predicted"/>
<dbReference type="Proteomes" id="UP000255140">
    <property type="component" value="Unassembled WGS sequence"/>
</dbReference>
<evidence type="ECO:0000313" key="1">
    <source>
        <dbReference type="EMBL" id="SUN27682.1"/>
    </source>
</evidence>
<sequence length="122" mass="14822">MKYKEGVRLCKEKTNESEIEERTIKVIKKTMYVESKGFFTDYYYGIAIYEKGKEIYRPIYPFVRSRNDLENLKKFVKEYENDLLEFYKFGHNYDFGKFIYGIGSGGKDRMREQWFKLGVVFY</sequence>
<dbReference type="AlphaFoldDB" id="A0AB74H2G2"/>
<dbReference type="RefSeq" id="WP_017643580.1">
    <property type="nucleotide sequence ID" value="NZ_CP026082.1"/>
</dbReference>
<evidence type="ECO:0000313" key="2">
    <source>
        <dbReference type="Proteomes" id="UP000255140"/>
    </source>
</evidence>
<gene>
    <name evidence="1" type="ORF">NCTC9828_00456</name>
</gene>
<protein>
    <submittedName>
        <fullName evidence="1">Hypothetical cytosolic protein</fullName>
    </submittedName>
</protein>
<name>A0AB74H2G2_STRAG</name>